<feature type="domain" description="Polysaccharide pyruvyl transferase" evidence="1">
    <location>
        <begin position="18"/>
        <end position="322"/>
    </location>
</feature>
<dbReference type="OrthoDB" id="6058856at2"/>
<evidence type="ECO:0000313" key="2">
    <source>
        <dbReference type="EMBL" id="RRJ22984.1"/>
    </source>
</evidence>
<organism evidence="2 3">
    <name type="scientific">Rheinheimera mesophila</name>
    <dbReference type="NCBI Taxonomy" id="1547515"/>
    <lineage>
        <taxon>Bacteria</taxon>
        <taxon>Pseudomonadati</taxon>
        <taxon>Pseudomonadota</taxon>
        <taxon>Gammaproteobacteria</taxon>
        <taxon>Chromatiales</taxon>
        <taxon>Chromatiaceae</taxon>
        <taxon>Rheinheimera</taxon>
    </lineage>
</organism>
<dbReference type="PANTHER" id="PTHR36836:SF1">
    <property type="entry name" value="COLANIC ACID BIOSYNTHESIS PROTEIN WCAK"/>
    <property type="match status" value="1"/>
</dbReference>
<dbReference type="InterPro" id="IPR007345">
    <property type="entry name" value="Polysacch_pyruvyl_Trfase"/>
</dbReference>
<dbReference type="AlphaFoldDB" id="A0A3P3QP96"/>
<accession>A0A3P3QP96</accession>
<dbReference type="GO" id="GO:0016740">
    <property type="term" value="F:transferase activity"/>
    <property type="evidence" value="ECO:0007669"/>
    <property type="project" value="UniProtKB-KW"/>
</dbReference>
<protein>
    <submittedName>
        <fullName evidence="2">Polysaccharide pyruvyl transferase family protein</fullName>
    </submittedName>
</protein>
<evidence type="ECO:0000259" key="1">
    <source>
        <dbReference type="Pfam" id="PF04230"/>
    </source>
</evidence>
<proteinExistence type="predicted"/>
<dbReference type="RefSeq" id="WP_046518711.1">
    <property type="nucleotide sequence ID" value="NZ_LAVS01000004.1"/>
</dbReference>
<sequence length="392" mass="43422">MSESKALLVEIKGVQFRNKGAYLMLLACLQGLKTLNNTELVLSPGPNLPYRERALLGAWQKVSLRRKALDLTPWFGKLPGSLRKLMKRYGMVTERDVDVILEASGFAYGDQWPLRFLQNTAREVKRFKQAGKPFIFMPQAFGPFSSAESKAAMRDIIHSAALIYVRDPVSYSHLQSCEANLPDTVKLTPDFTVGLKGHSSTALPEIEGKFAALIPNSKVVSKFNHANAEAERTNYVEAFAAAANQLVELGYAVVLVNHEGKDDQLLCQEIARLAPCEIIQIEDPLAVKAFIGQSAVAISSRFHGAINALSQGVPCIATSWSHKYHAMMSDFGMADYCLEKLSAVSLTQKVSQLLAEQEEITPRLAENAAKLKQKNQTMWQGLYKTLDKYLGR</sequence>
<gene>
    <name evidence="2" type="ORF">EIK76_02545</name>
</gene>
<dbReference type="Pfam" id="PF04230">
    <property type="entry name" value="PS_pyruv_trans"/>
    <property type="match status" value="1"/>
</dbReference>
<reference evidence="2 3" key="1">
    <citation type="submission" date="2018-11" db="EMBL/GenBank/DDBJ databases">
        <title>Draft genome analysis of Rheinheimera mesophila isolated from an industrial waste site.</title>
        <authorList>
            <person name="Yu Q."/>
            <person name="Qi Y."/>
            <person name="Zhang H."/>
            <person name="Lu Y."/>
            <person name="Pu J."/>
        </authorList>
    </citation>
    <scope>NUCLEOTIDE SEQUENCE [LARGE SCALE GENOMIC DNA]</scope>
    <source>
        <strain evidence="2 3">IITR13</strain>
    </source>
</reference>
<dbReference type="PANTHER" id="PTHR36836">
    <property type="entry name" value="COLANIC ACID BIOSYNTHESIS PROTEIN WCAK"/>
    <property type="match status" value="1"/>
</dbReference>
<keyword evidence="3" id="KW-1185">Reference proteome</keyword>
<dbReference type="Proteomes" id="UP000276260">
    <property type="component" value="Unassembled WGS sequence"/>
</dbReference>
<dbReference type="EMBL" id="RRCF01000001">
    <property type="protein sequence ID" value="RRJ22984.1"/>
    <property type="molecule type" value="Genomic_DNA"/>
</dbReference>
<comment type="caution">
    <text evidence="2">The sequence shown here is derived from an EMBL/GenBank/DDBJ whole genome shotgun (WGS) entry which is preliminary data.</text>
</comment>
<name>A0A3P3QP96_9GAMM</name>
<keyword evidence="2" id="KW-0808">Transferase</keyword>
<evidence type="ECO:0000313" key="3">
    <source>
        <dbReference type="Proteomes" id="UP000276260"/>
    </source>
</evidence>